<dbReference type="Proteomes" id="UP001597286">
    <property type="component" value="Unassembled WGS sequence"/>
</dbReference>
<feature type="domain" description="Carbohydrate kinase PfkB" evidence="3">
    <location>
        <begin position="19"/>
        <end position="294"/>
    </location>
</feature>
<dbReference type="EC" id="2.7.1.-" evidence="4"/>
<dbReference type="GO" id="GO:0016301">
    <property type="term" value="F:kinase activity"/>
    <property type="evidence" value="ECO:0007669"/>
    <property type="project" value="UniProtKB-KW"/>
</dbReference>
<dbReference type="PANTHER" id="PTHR10584:SF166">
    <property type="entry name" value="RIBOKINASE"/>
    <property type="match status" value="1"/>
</dbReference>
<accession>A0ABW4P1T0</accession>
<protein>
    <submittedName>
        <fullName evidence="4">Carbohydrate kinase family protein</fullName>
        <ecNumber evidence="4">2.7.1.-</ecNumber>
    </submittedName>
</protein>
<dbReference type="RefSeq" id="WP_378484382.1">
    <property type="nucleotide sequence ID" value="NZ_JBHUFB010000008.1"/>
</dbReference>
<dbReference type="InterPro" id="IPR011611">
    <property type="entry name" value="PfkB_dom"/>
</dbReference>
<evidence type="ECO:0000259" key="3">
    <source>
        <dbReference type="Pfam" id="PF00294"/>
    </source>
</evidence>
<dbReference type="EMBL" id="JBHUFB010000008">
    <property type="protein sequence ID" value="MFD1811844.1"/>
    <property type="molecule type" value="Genomic_DNA"/>
</dbReference>
<sequence length="316" mass="32615">MTTDPNRVRALVVGVHVLDTLVRPVTEIPEGQGGALVEQIAMTAAGTAAATGLVLSKLGASVRSAGVVGDDALGTLLTSLLERDGVDTSLLHRTSDVQTSASVLPIRPDGSRPAFHVVGANMFLAQHVPWDALDDVDFVHLGAPEFYGGEVAAQLLSRARANGAVTSADSLAAGLPEALEYFAAALPHIDYLMPNDEQVLGWTAATDLHEGCRRLVERGARCVVATAGAKPTVIATAEGITEVPTYEVDVVDTTGCGDSFSAGFLRGISLGLEPVDAARLGNATAAQVAQGLGSDHGAFDLATVQSFVRERGGDPE</sequence>
<dbReference type="SUPFAM" id="SSF53613">
    <property type="entry name" value="Ribokinase-like"/>
    <property type="match status" value="1"/>
</dbReference>
<evidence type="ECO:0000313" key="5">
    <source>
        <dbReference type="Proteomes" id="UP001597286"/>
    </source>
</evidence>
<reference evidence="5" key="1">
    <citation type="journal article" date="2019" name="Int. J. Syst. Evol. Microbiol.">
        <title>The Global Catalogue of Microorganisms (GCM) 10K type strain sequencing project: providing services to taxonomists for standard genome sequencing and annotation.</title>
        <authorList>
            <consortium name="The Broad Institute Genomics Platform"/>
            <consortium name="The Broad Institute Genome Sequencing Center for Infectious Disease"/>
            <person name="Wu L."/>
            <person name="Ma J."/>
        </authorList>
    </citation>
    <scope>NUCLEOTIDE SEQUENCE [LARGE SCALE GENOMIC DNA]</scope>
    <source>
        <strain evidence="5">DT72</strain>
    </source>
</reference>
<keyword evidence="5" id="KW-1185">Reference proteome</keyword>
<dbReference type="Gene3D" id="3.40.1190.20">
    <property type="match status" value="1"/>
</dbReference>
<evidence type="ECO:0000313" key="4">
    <source>
        <dbReference type="EMBL" id="MFD1811844.1"/>
    </source>
</evidence>
<evidence type="ECO:0000256" key="1">
    <source>
        <dbReference type="ARBA" id="ARBA00022679"/>
    </source>
</evidence>
<dbReference type="InterPro" id="IPR029056">
    <property type="entry name" value="Ribokinase-like"/>
</dbReference>
<proteinExistence type="predicted"/>
<comment type="caution">
    <text evidence="4">The sequence shown here is derived from an EMBL/GenBank/DDBJ whole genome shotgun (WGS) entry which is preliminary data.</text>
</comment>
<dbReference type="PANTHER" id="PTHR10584">
    <property type="entry name" value="SUGAR KINASE"/>
    <property type="match status" value="1"/>
</dbReference>
<evidence type="ECO:0000256" key="2">
    <source>
        <dbReference type="ARBA" id="ARBA00022777"/>
    </source>
</evidence>
<name>A0ABW4P1T0_9NOCA</name>
<gene>
    <name evidence="4" type="ORF">ACFSJG_06420</name>
</gene>
<keyword evidence="2 4" id="KW-0418">Kinase</keyword>
<dbReference type="Pfam" id="PF00294">
    <property type="entry name" value="PfkB"/>
    <property type="match status" value="1"/>
</dbReference>
<organism evidence="4 5">
    <name type="scientific">Rhodococcus gannanensis</name>
    <dbReference type="NCBI Taxonomy" id="1960308"/>
    <lineage>
        <taxon>Bacteria</taxon>
        <taxon>Bacillati</taxon>
        <taxon>Actinomycetota</taxon>
        <taxon>Actinomycetes</taxon>
        <taxon>Mycobacteriales</taxon>
        <taxon>Nocardiaceae</taxon>
        <taxon>Rhodococcus</taxon>
    </lineage>
</organism>
<keyword evidence="1 4" id="KW-0808">Transferase</keyword>